<dbReference type="Pfam" id="PF00069">
    <property type="entry name" value="Pkinase"/>
    <property type="match status" value="1"/>
</dbReference>
<organism evidence="9 10">
    <name type="scientific">Aphanomyces astaci</name>
    <name type="common">Crayfish plague agent</name>
    <dbReference type="NCBI Taxonomy" id="112090"/>
    <lineage>
        <taxon>Eukaryota</taxon>
        <taxon>Sar</taxon>
        <taxon>Stramenopiles</taxon>
        <taxon>Oomycota</taxon>
        <taxon>Saprolegniomycetes</taxon>
        <taxon>Saprolegniales</taxon>
        <taxon>Verrucalvaceae</taxon>
        <taxon>Aphanomyces</taxon>
    </lineage>
</organism>
<evidence type="ECO:0000256" key="6">
    <source>
        <dbReference type="PROSITE-ProRule" id="PRU10141"/>
    </source>
</evidence>
<dbReference type="PROSITE" id="PS50011">
    <property type="entry name" value="PROTEIN_KINASE_DOM"/>
    <property type="match status" value="1"/>
</dbReference>
<evidence type="ECO:0000313" key="10">
    <source>
        <dbReference type="Proteomes" id="UP000469452"/>
    </source>
</evidence>
<dbReference type="Proteomes" id="UP000469452">
    <property type="component" value="Unassembled WGS sequence"/>
</dbReference>
<keyword evidence="1 7" id="KW-0723">Serine/threonine-protein kinase</keyword>
<dbReference type="AlphaFoldDB" id="A0A6A5A9Y8"/>
<evidence type="ECO:0000256" key="7">
    <source>
        <dbReference type="RuleBase" id="RU000304"/>
    </source>
</evidence>
<dbReference type="PROSITE" id="PS00108">
    <property type="entry name" value="PROTEIN_KINASE_ST"/>
    <property type="match status" value="1"/>
</dbReference>
<evidence type="ECO:0000256" key="3">
    <source>
        <dbReference type="ARBA" id="ARBA00022741"/>
    </source>
</evidence>
<dbReference type="InterPro" id="IPR011009">
    <property type="entry name" value="Kinase-like_dom_sf"/>
</dbReference>
<dbReference type="VEuPathDB" id="FungiDB:H257_13580"/>
<dbReference type="InterPro" id="IPR017441">
    <property type="entry name" value="Protein_kinase_ATP_BS"/>
</dbReference>
<dbReference type="InterPro" id="IPR000719">
    <property type="entry name" value="Prot_kinase_dom"/>
</dbReference>
<dbReference type="FunFam" id="3.30.200.20:FF:000545">
    <property type="entry name" value="CMGC family protein kinase"/>
    <property type="match status" value="1"/>
</dbReference>
<dbReference type="InterPro" id="IPR050117">
    <property type="entry name" value="MAPK"/>
</dbReference>
<feature type="binding site" evidence="6">
    <location>
        <position position="34"/>
    </location>
    <ligand>
        <name>ATP</name>
        <dbReference type="ChEBI" id="CHEBI:30616"/>
    </ligand>
</feature>
<keyword evidence="4" id="KW-0418">Kinase</keyword>
<dbReference type="FunFam" id="1.10.510.10:FF:000624">
    <property type="entry name" value="Mitogen-activated protein kinase"/>
    <property type="match status" value="1"/>
</dbReference>
<evidence type="ECO:0000256" key="1">
    <source>
        <dbReference type="ARBA" id="ARBA00022527"/>
    </source>
</evidence>
<dbReference type="GO" id="GO:0005524">
    <property type="term" value="F:ATP binding"/>
    <property type="evidence" value="ECO:0007669"/>
    <property type="project" value="UniProtKB-UniRule"/>
</dbReference>
<dbReference type="GO" id="GO:0004674">
    <property type="term" value="F:protein serine/threonine kinase activity"/>
    <property type="evidence" value="ECO:0007669"/>
    <property type="project" value="UniProtKB-KW"/>
</dbReference>
<dbReference type="InterPro" id="IPR008271">
    <property type="entry name" value="Ser/Thr_kinase_AS"/>
</dbReference>
<keyword evidence="2" id="KW-0808">Transferase</keyword>
<name>A0A6A5A9Y8_APHAT</name>
<dbReference type="Gene3D" id="1.10.510.10">
    <property type="entry name" value="Transferase(Phosphotransferase) domain 1"/>
    <property type="match status" value="1"/>
</dbReference>
<reference evidence="9 10" key="1">
    <citation type="submission" date="2019-06" db="EMBL/GenBank/DDBJ databases">
        <title>Genomics analysis of Aphanomyces spp. identifies a new class of oomycete effector associated with host adaptation.</title>
        <authorList>
            <person name="Gaulin E."/>
        </authorList>
    </citation>
    <scope>NUCLEOTIDE SEQUENCE [LARGE SCALE GENOMIC DNA]</scope>
    <source>
        <strain evidence="9 10">E</strain>
    </source>
</reference>
<dbReference type="Gene3D" id="3.30.200.20">
    <property type="entry name" value="Phosphorylase Kinase, domain 1"/>
    <property type="match status" value="1"/>
</dbReference>
<evidence type="ECO:0000259" key="8">
    <source>
        <dbReference type="PROSITE" id="PS50011"/>
    </source>
</evidence>
<dbReference type="EMBL" id="VJMI01010272">
    <property type="protein sequence ID" value="KAF0756329.1"/>
    <property type="molecule type" value="Genomic_DNA"/>
</dbReference>
<protein>
    <recommendedName>
        <fullName evidence="8">Protein kinase domain-containing protein</fullName>
    </recommendedName>
</protein>
<keyword evidence="3 6" id="KW-0547">Nucleotide-binding</keyword>
<gene>
    <name evidence="9" type="ORF">AaE_004673</name>
</gene>
<evidence type="ECO:0000256" key="2">
    <source>
        <dbReference type="ARBA" id="ARBA00022679"/>
    </source>
</evidence>
<evidence type="ECO:0000256" key="5">
    <source>
        <dbReference type="ARBA" id="ARBA00022840"/>
    </source>
</evidence>
<sequence>MNRYEILDRLGDGAYGEVLKARNLKTNEVVAIKKLKMLFPTWEECLQLRELKSLKVLRHDNIIQLKEVIRDKAELYFVFEYMDTSLFAWMRKNNAKEPQIRTIMSQLFSGLAYMHKHGFFHRDIKPENCLCSSGIEVLKVADLGQAREIRSRPPFTDYVSTRWYRSPELLLRSTTYNSPIDLWACGCIMAELFLGKPLFAGSSEADQMCRICGILGTPTKESWPEGVTMVSQMQFKFPKCNPVPLKMAIPNASPAAIQLMVDLLHCAGTAVSLLHARHSAVWGAGCQANCTPDDGQRRQKGLHLGSRTAQEAVCDNPLVGLGQRLQRQSEPTTGGIWMCPNPKTAA</sequence>
<accession>A0A6A5A9Y8</accession>
<evidence type="ECO:0000313" key="9">
    <source>
        <dbReference type="EMBL" id="KAF0756329.1"/>
    </source>
</evidence>
<dbReference type="SUPFAM" id="SSF56112">
    <property type="entry name" value="Protein kinase-like (PK-like)"/>
    <property type="match status" value="1"/>
</dbReference>
<comment type="similarity">
    <text evidence="7">Belongs to the protein kinase superfamily.</text>
</comment>
<dbReference type="SMART" id="SM00220">
    <property type="entry name" value="S_TKc"/>
    <property type="match status" value="1"/>
</dbReference>
<evidence type="ECO:0000256" key="4">
    <source>
        <dbReference type="ARBA" id="ARBA00022777"/>
    </source>
</evidence>
<proteinExistence type="inferred from homology"/>
<dbReference type="PANTHER" id="PTHR24055">
    <property type="entry name" value="MITOGEN-ACTIVATED PROTEIN KINASE"/>
    <property type="match status" value="1"/>
</dbReference>
<dbReference type="PROSITE" id="PS00107">
    <property type="entry name" value="PROTEIN_KINASE_ATP"/>
    <property type="match status" value="1"/>
</dbReference>
<comment type="caution">
    <text evidence="9">The sequence shown here is derived from an EMBL/GenBank/DDBJ whole genome shotgun (WGS) entry which is preliminary data.</text>
</comment>
<dbReference type="CDD" id="cd07830">
    <property type="entry name" value="STKc_MAK_like"/>
    <property type="match status" value="1"/>
</dbReference>
<feature type="domain" description="Protein kinase" evidence="8">
    <location>
        <begin position="4"/>
        <end position="281"/>
    </location>
</feature>
<keyword evidence="5 6" id="KW-0067">ATP-binding</keyword>